<organism evidence="1 2">
    <name type="scientific">Oleiagrimonas soli</name>
    <dbReference type="NCBI Taxonomy" id="1543381"/>
    <lineage>
        <taxon>Bacteria</taxon>
        <taxon>Pseudomonadati</taxon>
        <taxon>Pseudomonadota</taxon>
        <taxon>Gammaproteobacteria</taxon>
        <taxon>Lysobacterales</taxon>
        <taxon>Rhodanobacteraceae</taxon>
        <taxon>Oleiagrimonas</taxon>
    </lineage>
</organism>
<accession>A0A099CSW6</accession>
<evidence type="ECO:0000313" key="1">
    <source>
        <dbReference type="EMBL" id="KGI76791.1"/>
    </source>
</evidence>
<comment type="caution">
    <text evidence="1">The sequence shown here is derived from an EMBL/GenBank/DDBJ whole genome shotgun (WGS) entry which is preliminary data.</text>
</comment>
<dbReference type="AlphaFoldDB" id="A0A099CSW6"/>
<proteinExistence type="predicted"/>
<dbReference type="Proteomes" id="UP000029708">
    <property type="component" value="Unassembled WGS sequence"/>
</dbReference>
<evidence type="ECO:0000313" key="2">
    <source>
        <dbReference type="Proteomes" id="UP000029708"/>
    </source>
</evidence>
<name>A0A099CSW6_9GAMM</name>
<keyword evidence="2" id="KW-1185">Reference proteome</keyword>
<sequence length="62" mass="7235">MYLDFDTQALSRPAYEDALRFIRQRLPESLAPTMVKLASRVSQAVRLGWFVEDLRQSARHAR</sequence>
<dbReference type="EMBL" id="JROI01000016">
    <property type="protein sequence ID" value="KGI76791.1"/>
    <property type="molecule type" value="Genomic_DNA"/>
</dbReference>
<protein>
    <submittedName>
        <fullName evidence="1">Uncharacterized protein</fullName>
    </submittedName>
</protein>
<dbReference type="HOGENOM" id="CLU_2899742_0_0_6"/>
<gene>
    <name evidence="1" type="ORF">LF63_0114705</name>
</gene>
<reference evidence="1 2" key="1">
    <citation type="submission" date="2014-09" db="EMBL/GenBank/DDBJ databases">
        <title>Xanthomonadaceae 3.5X direct submission.</title>
        <authorList>
            <person name="Fang T."/>
            <person name="Wang H."/>
        </authorList>
    </citation>
    <scope>NUCLEOTIDE SEQUENCE [LARGE SCALE GENOMIC DNA]</scope>
    <source>
        <strain evidence="1 2">3.5X</strain>
    </source>
</reference>